<feature type="region of interest" description="Disordered" evidence="1">
    <location>
        <begin position="1"/>
        <end position="41"/>
    </location>
</feature>
<name>A0AA91Q2J0_CLALS</name>
<gene>
    <name evidence="2" type="ORF">A9F13_04g02266</name>
</gene>
<reference evidence="2 3" key="1">
    <citation type="submission" date="2017-04" db="EMBL/GenBank/DDBJ databases">
        <title>Draft genome of the yeast Clavispora lusitaniae type strain CBS 6936.</title>
        <authorList>
            <person name="Durrens P."/>
            <person name="Klopp C."/>
            <person name="Biteau N."/>
            <person name="Fitton-Ouhabi V."/>
            <person name="Dementhon K."/>
            <person name="Accoceberry I."/>
            <person name="Sherman D.J."/>
            <person name="Noel T."/>
        </authorList>
    </citation>
    <scope>NUCLEOTIDE SEQUENCE [LARGE SCALE GENOMIC DNA]</scope>
    <source>
        <strain evidence="2 3">CBS 6936</strain>
    </source>
</reference>
<dbReference type="Proteomes" id="UP000195602">
    <property type="component" value="Unassembled WGS sequence"/>
</dbReference>
<comment type="caution">
    <text evidence="2">The sequence shown here is derived from an EMBL/GenBank/DDBJ whole genome shotgun (WGS) entry which is preliminary data.</text>
</comment>
<protein>
    <submittedName>
        <fullName evidence="2">Uncharacterized protein</fullName>
    </submittedName>
</protein>
<sequence>MATGCSVLSARRTTLGSEPSRTASHVKKETSHSQQCRVEVRSAAKESVLEVRREGGGLNS</sequence>
<dbReference type="KEGG" id="clus:A9F13_04g02266"/>
<feature type="compositionally biased region" description="Polar residues" evidence="1">
    <location>
        <begin position="11"/>
        <end position="23"/>
    </location>
</feature>
<evidence type="ECO:0000256" key="1">
    <source>
        <dbReference type="SAM" id="MobiDB-lite"/>
    </source>
</evidence>
<evidence type="ECO:0000313" key="3">
    <source>
        <dbReference type="Proteomes" id="UP000195602"/>
    </source>
</evidence>
<dbReference type="EMBL" id="LYUB02000004">
    <property type="protein sequence ID" value="OVF09731.1"/>
    <property type="molecule type" value="Genomic_DNA"/>
</dbReference>
<accession>A0AA91Q2J0</accession>
<organism evidence="2 3">
    <name type="scientific">Clavispora lusitaniae</name>
    <name type="common">Candida lusitaniae</name>
    <dbReference type="NCBI Taxonomy" id="36911"/>
    <lineage>
        <taxon>Eukaryota</taxon>
        <taxon>Fungi</taxon>
        <taxon>Dikarya</taxon>
        <taxon>Ascomycota</taxon>
        <taxon>Saccharomycotina</taxon>
        <taxon>Pichiomycetes</taxon>
        <taxon>Metschnikowiaceae</taxon>
        <taxon>Clavispora</taxon>
    </lineage>
</organism>
<dbReference type="AlphaFoldDB" id="A0AA91Q2J0"/>
<proteinExistence type="predicted"/>
<evidence type="ECO:0000313" key="2">
    <source>
        <dbReference type="EMBL" id="OVF09731.1"/>
    </source>
</evidence>